<dbReference type="InterPro" id="IPR036388">
    <property type="entry name" value="WH-like_DNA-bd_sf"/>
</dbReference>
<accession>A0A0K1QCH4</accession>
<feature type="compositionally biased region" description="Basic and acidic residues" evidence="5">
    <location>
        <begin position="300"/>
        <end position="311"/>
    </location>
</feature>
<dbReference type="KEGG" id="llu:AKJ09_10020"/>
<organism evidence="7 8">
    <name type="scientific">Labilithrix luteola</name>
    <dbReference type="NCBI Taxonomy" id="1391654"/>
    <lineage>
        <taxon>Bacteria</taxon>
        <taxon>Pseudomonadati</taxon>
        <taxon>Myxococcota</taxon>
        <taxon>Polyangia</taxon>
        <taxon>Polyangiales</taxon>
        <taxon>Labilitrichaceae</taxon>
        <taxon>Labilithrix</taxon>
    </lineage>
</organism>
<name>A0A0K1QCH4_9BACT</name>
<dbReference type="InterPro" id="IPR005119">
    <property type="entry name" value="LysR_subst-bd"/>
</dbReference>
<feature type="domain" description="HTH lysR-type" evidence="6">
    <location>
        <begin position="4"/>
        <end position="61"/>
    </location>
</feature>
<dbReference type="GO" id="GO:0006351">
    <property type="term" value="P:DNA-templated transcription"/>
    <property type="evidence" value="ECO:0007669"/>
    <property type="project" value="TreeGrafter"/>
</dbReference>
<evidence type="ECO:0000256" key="1">
    <source>
        <dbReference type="ARBA" id="ARBA00009437"/>
    </source>
</evidence>
<dbReference type="AlphaFoldDB" id="A0A0K1QCH4"/>
<dbReference type="Proteomes" id="UP000064967">
    <property type="component" value="Chromosome"/>
</dbReference>
<comment type="similarity">
    <text evidence="1">Belongs to the LysR transcriptional regulatory family.</text>
</comment>
<dbReference type="EMBL" id="CP012333">
    <property type="protein sequence ID" value="AKV03357.1"/>
    <property type="molecule type" value="Genomic_DNA"/>
</dbReference>
<dbReference type="PANTHER" id="PTHR30537:SF3">
    <property type="entry name" value="TRANSCRIPTIONAL REGULATORY PROTEIN"/>
    <property type="match status" value="1"/>
</dbReference>
<feature type="compositionally biased region" description="Basic residues" evidence="5">
    <location>
        <begin position="312"/>
        <end position="324"/>
    </location>
</feature>
<dbReference type="RefSeq" id="WP_169928430.1">
    <property type="nucleotide sequence ID" value="NZ_CP012333.1"/>
</dbReference>
<evidence type="ECO:0000313" key="7">
    <source>
        <dbReference type="EMBL" id="AKV03357.1"/>
    </source>
</evidence>
<evidence type="ECO:0000256" key="5">
    <source>
        <dbReference type="SAM" id="MobiDB-lite"/>
    </source>
</evidence>
<dbReference type="InterPro" id="IPR058163">
    <property type="entry name" value="LysR-type_TF_proteobact-type"/>
</dbReference>
<dbReference type="Pfam" id="PF00126">
    <property type="entry name" value="HTH_1"/>
    <property type="match status" value="1"/>
</dbReference>
<evidence type="ECO:0000256" key="2">
    <source>
        <dbReference type="ARBA" id="ARBA00023015"/>
    </source>
</evidence>
<evidence type="ECO:0000256" key="4">
    <source>
        <dbReference type="ARBA" id="ARBA00023163"/>
    </source>
</evidence>
<dbReference type="GO" id="GO:0003700">
    <property type="term" value="F:DNA-binding transcription factor activity"/>
    <property type="evidence" value="ECO:0007669"/>
    <property type="project" value="InterPro"/>
</dbReference>
<keyword evidence="3" id="KW-0238">DNA-binding</keyword>
<dbReference type="Pfam" id="PF03466">
    <property type="entry name" value="LysR_substrate"/>
    <property type="match status" value="1"/>
</dbReference>
<dbReference type="SUPFAM" id="SSF46785">
    <property type="entry name" value="Winged helix' DNA-binding domain"/>
    <property type="match status" value="1"/>
</dbReference>
<keyword evidence="8" id="KW-1185">Reference proteome</keyword>
<protein>
    <submittedName>
        <fullName evidence="7">Transcriptional regulator, LysR family</fullName>
    </submittedName>
</protein>
<gene>
    <name evidence="7" type="ORF">AKJ09_10020</name>
</gene>
<proteinExistence type="inferred from homology"/>
<evidence type="ECO:0000259" key="6">
    <source>
        <dbReference type="PROSITE" id="PS50931"/>
    </source>
</evidence>
<dbReference type="SUPFAM" id="SSF53850">
    <property type="entry name" value="Periplasmic binding protein-like II"/>
    <property type="match status" value="1"/>
</dbReference>
<dbReference type="Gene3D" id="1.10.10.10">
    <property type="entry name" value="Winged helix-like DNA-binding domain superfamily/Winged helix DNA-binding domain"/>
    <property type="match status" value="1"/>
</dbReference>
<dbReference type="Gene3D" id="3.40.190.290">
    <property type="match status" value="1"/>
</dbReference>
<sequence>MHKLDWTELQYVLAVADGGSLNAAARVMGVNHTTVLRRITALEKQLSLRLFERSPRGYVLTPGGEEMLEVARAIDERVTTLERRLLGRDLRLTGTVRLATADTLALTLLPRHLEAFLLQNPELTLELTTSNVLVNLTKRDADVCLRPAADPASNLVGRKLCTIAFALYASPNYLAKTPAKRELAAHAWLVPDESLSETTAGRWTTNELGRVGARVAFRADSLVALRDAATSGMGVAMLPCYLGDRSPALERVRAEPVPGVTTELWLLTHRDLRGMARVRALMDFLGGALADERDLIEGRRAGAAKQHDDRRAHARTRGRAGRRR</sequence>
<dbReference type="PROSITE" id="PS50931">
    <property type="entry name" value="HTH_LYSR"/>
    <property type="match status" value="1"/>
</dbReference>
<reference evidence="7 8" key="1">
    <citation type="submission" date="2015-08" db="EMBL/GenBank/DDBJ databases">
        <authorList>
            <person name="Babu N.S."/>
            <person name="Beckwith C.J."/>
            <person name="Beseler K.G."/>
            <person name="Brison A."/>
            <person name="Carone J.V."/>
            <person name="Caskin T.P."/>
            <person name="Diamond M."/>
            <person name="Durham M.E."/>
            <person name="Foxe J.M."/>
            <person name="Go M."/>
            <person name="Henderson B.A."/>
            <person name="Jones I.B."/>
            <person name="McGettigan J.A."/>
            <person name="Micheletti S.J."/>
            <person name="Nasrallah M.E."/>
            <person name="Ortiz D."/>
            <person name="Piller C.R."/>
            <person name="Privatt S.R."/>
            <person name="Schneider S.L."/>
            <person name="Sharp S."/>
            <person name="Smith T.C."/>
            <person name="Stanton J.D."/>
            <person name="Ullery H.E."/>
            <person name="Wilson R.J."/>
            <person name="Serrano M.G."/>
            <person name="Buck G."/>
            <person name="Lee V."/>
            <person name="Wang Y."/>
            <person name="Carvalho R."/>
            <person name="Voegtly L."/>
            <person name="Shi R."/>
            <person name="Duckworth R."/>
            <person name="Johnson A."/>
            <person name="Loviza R."/>
            <person name="Walstead R."/>
            <person name="Shah Z."/>
            <person name="Kiflezghi M."/>
            <person name="Wade K."/>
            <person name="Ball S.L."/>
            <person name="Bradley K.W."/>
            <person name="Asai D.J."/>
            <person name="Bowman C.A."/>
            <person name="Russell D.A."/>
            <person name="Pope W.H."/>
            <person name="Jacobs-Sera D."/>
            <person name="Hendrix R.W."/>
            <person name="Hatfull G.F."/>
        </authorList>
    </citation>
    <scope>NUCLEOTIDE SEQUENCE [LARGE SCALE GENOMIC DNA]</scope>
    <source>
        <strain evidence="7 8">DSM 27648</strain>
    </source>
</reference>
<feature type="region of interest" description="Disordered" evidence="5">
    <location>
        <begin position="300"/>
        <end position="324"/>
    </location>
</feature>
<keyword evidence="2" id="KW-0805">Transcription regulation</keyword>
<evidence type="ECO:0000313" key="8">
    <source>
        <dbReference type="Proteomes" id="UP000064967"/>
    </source>
</evidence>
<dbReference type="GO" id="GO:0043565">
    <property type="term" value="F:sequence-specific DNA binding"/>
    <property type="evidence" value="ECO:0007669"/>
    <property type="project" value="TreeGrafter"/>
</dbReference>
<dbReference type="InterPro" id="IPR000847">
    <property type="entry name" value="LysR_HTH_N"/>
</dbReference>
<keyword evidence="4" id="KW-0804">Transcription</keyword>
<dbReference type="InterPro" id="IPR036390">
    <property type="entry name" value="WH_DNA-bd_sf"/>
</dbReference>
<dbReference type="STRING" id="1391654.AKJ09_10020"/>
<evidence type="ECO:0000256" key="3">
    <source>
        <dbReference type="ARBA" id="ARBA00023125"/>
    </source>
</evidence>
<dbReference type="PANTHER" id="PTHR30537">
    <property type="entry name" value="HTH-TYPE TRANSCRIPTIONAL REGULATOR"/>
    <property type="match status" value="1"/>
</dbReference>